<dbReference type="GO" id="GO:0009288">
    <property type="term" value="C:bacterial-type flagellum"/>
    <property type="evidence" value="ECO:0007669"/>
    <property type="project" value="InterPro"/>
</dbReference>
<evidence type="ECO:0000256" key="11">
    <source>
        <dbReference type="SAM" id="Coils"/>
    </source>
</evidence>
<accession>A0A1H3SVN4</accession>
<name>A0A1H3SVN4_9BURK</name>
<evidence type="ECO:0000313" key="13">
    <source>
        <dbReference type="EMBL" id="SDZ41611.1"/>
    </source>
</evidence>
<dbReference type="PANTHER" id="PTHR38786:SF1">
    <property type="entry name" value="FLAGELLAR FLIJ PROTEIN"/>
    <property type="match status" value="1"/>
</dbReference>
<dbReference type="PANTHER" id="PTHR38786">
    <property type="entry name" value="FLAGELLAR FLIJ PROTEIN"/>
    <property type="match status" value="1"/>
</dbReference>
<dbReference type="RefSeq" id="WP_016449322.1">
    <property type="nucleotide sequence ID" value="NZ_CP065748.1"/>
</dbReference>
<keyword evidence="13" id="KW-0282">Flagellum</keyword>
<keyword evidence="10" id="KW-1006">Bacterial flagellum protein export</keyword>
<dbReference type="GeneID" id="94689923"/>
<keyword evidence="4" id="KW-0813">Transport</keyword>
<reference evidence="13 14" key="1">
    <citation type="submission" date="2016-10" db="EMBL/GenBank/DDBJ databases">
        <authorList>
            <person name="de Groot N.N."/>
        </authorList>
    </citation>
    <scope>NUCLEOTIDE SEQUENCE [LARGE SCALE GENOMIC DNA]</scope>
    <source>
        <strain evidence="13 14">LMG 24775</strain>
    </source>
</reference>
<proteinExistence type="inferred from homology"/>
<evidence type="ECO:0000256" key="4">
    <source>
        <dbReference type="ARBA" id="ARBA00022448"/>
    </source>
</evidence>
<comment type="subcellular location">
    <subcellularLocation>
        <location evidence="1">Cell membrane</location>
        <topology evidence="1">Peripheral membrane protein</topology>
        <orientation evidence="1">Cytoplasmic side</orientation>
    </subcellularLocation>
</comment>
<evidence type="ECO:0000256" key="8">
    <source>
        <dbReference type="ARBA" id="ARBA00022927"/>
    </source>
</evidence>
<dbReference type="InterPro" id="IPR052570">
    <property type="entry name" value="FliJ"/>
</dbReference>
<dbReference type="KEGG" id="dla:I6G47_25490"/>
<dbReference type="GO" id="GO:0005886">
    <property type="term" value="C:plasma membrane"/>
    <property type="evidence" value="ECO:0007669"/>
    <property type="project" value="UniProtKB-SubCell"/>
</dbReference>
<evidence type="ECO:0000256" key="9">
    <source>
        <dbReference type="ARBA" id="ARBA00023136"/>
    </source>
</evidence>
<evidence type="ECO:0000256" key="6">
    <source>
        <dbReference type="ARBA" id="ARBA00022500"/>
    </source>
</evidence>
<dbReference type="InterPro" id="IPR053716">
    <property type="entry name" value="Flag_assembly_chemotaxis_eff"/>
</dbReference>
<dbReference type="GO" id="GO:0071973">
    <property type="term" value="P:bacterial-type flagellum-dependent cell motility"/>
    <property type="evidence" value="ECO:0007669"/>
    <property type="project" value="InterPro"/>
</dbReference>
<dbReference type="GO" id="GO:0044781">
    <property type="term" value="P:bacterial-type flagellum organization"/>
    <property type="evidence" value="ECO:0007669"/>
    <property type="project" value="UniProtKB-KW"/>
</dbReference>
<keyword evidence="6" id="KW-0145">Chemotaxis</keyword>
<evidence type="ECO:0000256" key="5">
    <source>
        <dbReference type="ARBA" id="ARBA00022475"/>
    </source>
</evidence>
<dbReference type="Proteomes" id="UP000595064">
    <property type="component" value="Chromosome"/>
</dbReference>
<dbReference type="Gene3D" id="1.10.287.1700">
    <property type="match status" value="1"/>
</dbReference>
<dbReference type="EMBL" id="FNPE01000023">
    <property type="protein sequence ID" value="SDZ41611.1"/>
    <property type="molecule type" value="Genomic_DNA"/>
</dbReference>
<keyword evidence="13" id="KW-0969">Cilium</keyword>
<keyword evidence="9" id="KW-0472">Membrane</keyword>
<sequence length="154" mass="17932">MSSLNALMVAIDAASRKRDEARQAVQERQRSQQAAQAQMDQLQHYVQEMQARWGVQQNQSVQPEVMFHQYQFMDRLQHAIGLQTRVLADLAIRLEAAQKALMACELRVSSLRKVVEVRRRDLALGQMRREQKETDERAAIQFFRRSFGLTFQEA</sequence>
<dbReference type="EMBL" id="CP065748">
    <property type="protein sequence ID" value="QPS80318.1"/>
    <property type="molecule type" value="Genomic_DNA"/>
</dbReference>
<dbReference type="GO" id="GO:0006935">
    <property type="term" value="P:chemotaxis"/>
    <property type="evidence" value="ECO:0007669"/>
    <property type="project" value="UniProtKB-KW"/>
</dbReference>
<evidence type="ECO:0000313" key="12">
    <source>
        <dbReference type="EMBL" id="QPS80318.1"/>
    </source>
</evidence>
<keyword evidence="8" id="KW-0653">Protein transport</keyword>
<gene>
    <name evidence="12" type="primary">fliJ</name>
    <name evidence="12" type="ORF">I6G47_25490</name>
    <name evidence="13" type="ORF">SAMN05421547_12319</name>
</gene>
<feature type="coiled-coil region" evidence="11">
    <location>
        <begin position="4"/>
        <end position="52"/>
    </location>
</feature>
<evidence type="ECO:0000256" key="7">
    <source>
        <dbReference type="ARBA" id="ARBA00022795"/>
    </source>
</evidence>
<evidence type="ECO:0000313" key="15">
    <source>
        <dbReference type="Proteomes" id="UP000595064"/>
    </source>
</evidence>
<dbReference type="NCBIfam" id="TIGR02473">
    <property type="entry name" value="flagell_FliJ"/>
    <property type="match status" value="1"/>
</dbReference>
<comment type="similarity">
    <text evidence="2">Belongs to the FliJ family.</text>
</comment>
<keyword evidence="5" id="KW-1003">Cell membrane</keyword>
<dbReference type="InterPro" id="IPR012823">
    <property type="entry name" value="Flagell_FliJ"/>
</dbReference>
<dbReference type="Pfam" id="PF02050">
    <property type="entry name" value="FliJ"/>
    <property type="match status" value="1"/>
</dbReference>
<protein>
    <recommendedName>
        <fullName evidence="3">Flagellar FliJ protein</fullName>
    </recommendedName>
</protein>
<evidence type="ECO:0000256" key="10">
    <source>
        <dbReference type="ARBA" id="ARBA00023225"/>
    </source>
</evidence>
<dbReference type="AlphaFoldDB" id="A0A1H3SVN4"/>
<evidence type="ECO:0000256" key="1">
    <source>
        <dbReference type="ARBA" id="ARBA00004413"/>
    </source>
</evidence>
<evidence type="ECO:0000256" key="3">
    <source>
        <dbReference type="ARBA" id="ARBA00020392"/>
    </source>
</evidence>
<keyword evidence="15" id="KW-1185">Reference proteome</keyword>
<evidence type="ECO:0000313" key="14">
    <source>
        <dbReference type="Proteomes" id="UP000183417"/>
    </source>
</evidence>
<dbReference type="GO" id="GO:0015031">
    <property type="term" value="P:protein transport"/>
    <property type="evidence" value="ECO:0007669"/>
    <property type="project" value="UniProtKB-KW"/>
</dbReference>
<keyword evidence="7" id="KW-1005">Bacterial flagellum biogenesis</keyword>
<dbReference type="Proteomes" id="UP000183417">
    <property type="component" value="Unassembled WGS sequence"/>
</dbReference>
<keyword evidence="13" id="KW-0966">Cell projection</keyword>
<reference evidence="12 15" key="2">
    <citation type="submission" date="2020-12" db="EMBL/GenBank/DDBJ databases">
        <title>FDA dAtabase for Regulatory Grade micrObial Sequences (FDA-ARGOS): Supporting development and validation of Infectious Disease Dx tests.</title>
        <authorList>
            <person name="Sproer C."/>
            <person name="Gronow S."/>
            <person name="Severitt S."/>
            <person name="Schroder I."/>
            <person name="Tallon L."/>
            <person name="Sadzewicz L."/>
            <person name="Zhao X."/>
            <person name="Boylan J."/>
            <person name="Ott S."/>
            <person name="Bowen H."/>
            <person name="Vavikolanu K."/>
            <person name="Mehta A."/>
            <person name="Aluvathingal J."/>
            <person name="Nadendla S."/>
            <person name="Lowell S."/>
            <person name="Myers T."/>
            <person name="Yan Y."/>
            <person name="Sichtig H."/>
        </authorList>
    </citation>
    <scope>NUCLEOTIDE SEQUENCE [LARGE SCALE GENOMIC DNA]</scope>
    <source>
        <strain evidence="12 15">FDAARGOS_890</strain>
    </source>
</reference>
<organism evidence="13 14">
    <name type="scientific">Delftia lacustris</name>
    <dbReference type="NCBI Taxonomy" id="558537"/>
    <lineage>
        <taxon>Bacteria</taxon>
        <taxon>Pseudomonadati</taxon>
        <taxon>Pseudomonadota</taxon>
        <taxon>Betaproteobacteria</taxon>
        <taxon>Burkholderiales</taxon>
        <taxon>Comamonadaceae</taxon>
        <taxon>Delftia</taxon>
    </lineage>
</organism>
<keyword evidence="11" id="KW-0175">Coiled coil</keyword>
<evidence type="ECO:0000256" key="2">
    <source>
        <dbReference type="ARBA" id="ARBA00010004"/>
    </source>
</evidence>